<evidence type="ECO:0000313" key="6">
    <source>
        <dbReference type="Proteomes" id="UP000451471"/>
    </source>
</evidence>
<keyword evidence="1" id="KW-0805">Transcription regulation</keyword>
<dbReference type="PANTHER" id="PTHR34236">
    <property type="entry name" value="DIMETHYL SULFOXIDE REDUCTASE TRANSCRIPTIONAL ACTIVATOR"/>
    <property type="match status" value="1"/>
</dbReference>
<evidence type="ECO:0000313" key="5">
    <source>
        <dbReference type="EMBL" id="MWG35652.1"/>
    </source>
</evidence>
<dbReference type="OrthoDB" id="202021at2157"/>
<dbReference type="PANTHER" id="PTHR34236:SF1">
    <property type="entry name" value="DIMETHYL SULFOXIDE REDUCTASE TRANSCRIPTIONAL ACTIVATOR"/>
    <property type="match status" value="1"/>
</dbReference>
<evidence type="ECO:0000256" key="2">
    <source>
        <dbReference type="ARBA" id="ARBA00023163"/>
    </source>
</evidence>
<dbReference type="Pfam" id="PF04967">
    <property type="entry name" value="HTH_10"/>
    <property type="match status" value="1"/>
</dbReference>
<evidence type="ECO:0000256" key="1">
    <source>
        <dbReference type="ARBA" id="ARBA00023015"/>
    </source>
</evidence>
<dbReference type="EMBL" id="WSZK01000024">
    <property type="protein sequence ID" value="MWG35652.1"/>
    <property type="molecule type" value="Genomic_DNA"/>
</dbReference>
<proteinExistence type="predicted"/>
<comment type="caution">
    <text evidence="5">The sequence shown here is derived from an EMBL/GenBank/DDBJ whole genome shotgun (WGS) entry which is preliminary data.</text>
</comment>
<protein>
    <submittedName>
        <fullName evidence="5">Bacterio-opsin activator</fullName>
    </submittedName>
</protein>
<dbReference type="AlphaFoldDB" id="A0A6B0GLB3"/>
<sequence length="229" mass="25951">MIVEFVIQQPTLLDALRSVPSMRVEWEQTDTTANREVLQVFWAIGDDFEAFETALHGDPTVTAPRCLTEFSDRRLYQVEQVGEGRAQSIYPAIVEVGGVIQRCTATSEGWELQVRFPDNDALSHVHDICARHDLDFRLRRKYEEASDTTRSDTFGLTEKQHQMLTQAVEQGYYEVPRKIGLDQLGSELGISHQAASERLRRAVTILTENALSLERDDRPDEGVDTQAAE</sequence>
<feature type="domain" description="Bacterioopsin transcriptional activator GAF and HTH associated" evidence="4">
    <location>
        <begin position="4"/>
        <end position="148"/>
    </location>
</feature>
<dbReference type="Proteomes" id="UP000451471">
    <property type="component" value="Unassembled WGS sequence"/>
</dbReference>
<dbReference type="RefSeq" id="WP_158205325.1">
    <property type="nucleotide sequence ID" value="NZ_WSZK01000024.1"/>
</dbReference>
<evidence type="ECO:0000259" key="3">
    <source>
        <dbReference type="Pfam" id="PF04967"/>
    </source>
</evidence>
<accession>A0A6B0GLB3</accession>
<organism evidence="5 6">
    <name type="scientific">Halomarina oriensis</name>
    <dbReference type="NCBI Taxonomy" id="671145"/>
    <lineage>
        <taxon>Archaea</taxon>
        <taxon>Methanobacteriati</taxon>
        <taxon>Methanobacteriota</taxon>
        <taxon>Stenosarchaea group</taxon>
        <taxon>Halobacteria</taxon>
        <taxon>Halobacteriales</taxon>
        <taxon>Natronomonadaceae</taxon>
        <taxon>Halomarina</taxon>
    </lineage>
</organism>
<dbReference type="InterPro" id="IPR007050">
    <property type="entry name" value="HTH_bacterioopsin"/>
</dbReference>
<keyword evidence="2" id="KW-0804">Transcription</keyword>
<feature type="domain" description="HTH bat-type" evidence="3">
    <location>
        <begin position="156"/>
        <end position="204"/>
    </location>
</feature>
<reference evidence="5 6" key="1">
    <citation type="submission" date="2019-12" db="EMBL/GenBank/DDBJ databases">
        <title>Halocatena pleomorpha gen. nov. sp. nov., an extremely halophilic archaeon of family Halobacteriaceae isolated from saltpan soil.</title>
        <authorList>
            <person name="Pal Y."/>
            <person name="Verma A."/>
            <person name="Krishnamurthi S."/>
            <person name="Kumar P."/>
        </authorList>
    </citation>
    <scope>NUCLEOTIDE SEQUENCE [LARGE SCALE GENOMIC DNA]</scope>
    <source>
        <strain evidence="5 6">JCM 16495</strain>
    </source>
</reference>
<evidence type="ECO:0000259" key="4">
    <source>
        <dbReference type="Pfam" id="PF15915"/>
    </source>
</evidence>
<name>A0A6B0GLB3_9EURY</name>
<dbReference type="Pfam" id="PF15915">
    <property type="entry name" value="BAT"/>
    <property type="match status" value="1"/>
</dbReference>
<keyword evidence="6" id="KW-1185">Reference proteome</keyword>
<gene>
    <name evidence="5" type="ORF">GQS65_14355</name>
</gene>
<dbReference type="InterPro" id="IPR031803">
    <property type="entry name" value="BAT_GAF/HTH-assoc"/>
</dbReference>